<dbReference type="AlphaFoldDB" id="A0A2H3KP65"/>
<proteinExistence type="predicted"/>
<dbReference type="RefSeq" id="WP_097651353.1">
    <property type="nucleotide sequence ID" value="NZ_LYXE01000062.1"/>
</dbReference>
<organism evidence="2 3">
    <name type="scientific">Candidatus Chloroploca asiatica</name>
    <dbReference type="NCBI Taxonomy" id="1506545"/>
    <lineage>
        <taxon>Bacteria</taxon>
        <taxon>Bacillati</taxon>
        <taxon>Chloroflexota</taxon>
        <taxon>Chloroflexia</taxon>
        <taxon>Chloroflexales</taxon>
        <taxon>Chloroflexineae</taxon>
        <taxon>Oscillochloridaceae</taxon>
        <taxon>Candidatus Chloroploca</taxon>
    </lineage>
</organism>
<evidence type="ECO:0000313" key="2">
    <source>
        <dbReference type="EMBL" id="PDV99968.1"/>
    </source>
</evidence>
<dbReference type="InterPro" id="IPR051207">
    <property type="entry name" value="ComplexI_NDUFA9_subunit"/>
</dbReference>
<protein>
    <recommendedName>
        <fullName evidence="1">NAD(P)-binding domain-containing protein</fullName>
    </recommendedName>
</protein>
<gene>
    <name evidence="2" type="ORF">A9Q02_11075</name>
</gene>
<evidence type="ECO:0000313" key="3">
    <source>
        <dbReference type="Proteomes" id="UP000220922"/>
    </source>
</evidence>
<dbReference type="InterPro" id="IPR036291">
    <property type="entry name" value="NAD(P)-bd_dom_sf"/>
</dbReference>
<name>A0A2H3KP65_9CHLR</name>
<dbReference type="Gene3D" id="3.40.50.720">
    <property type="entry name" value="NAD(P)-binding Rossmann-like Domain"/>
    <property type="match status" value="1"/>
</dbReference>
<feature type="domain" description="NAD(P)-binding" evidence="1">
    <location>
        <begin position="7"/>
        <end position="138"/>
    </location>
</feature>
<dbReference type="InterPro" id="IPR016040">
    <property type="entry name" value="NAD(P)-bd_dom"/>
</dbReference>
<reference evidence="2 3" key="1">
    <citation type="submission" date="2016-05" db="EMBL/GenBank/DDBJ databases">
        <authorList>
            <person name="Lavstsen T."/>
            <person name="Jespersen J.S."/>
        </authorList>
    </citation>
    <scope>NUCLEOTIDE SEQUENCE [LARGE SCALE GENOMIC DNA]</scope>
    <source>
        <strain evidence="2 3">B7-9</strain>
    </source>
</reference>
<dbReference type="Proteomes" id="UP000220922">
    <property type="component" value="Unassembled WGS sequence"/>
</dbReference>
<dbReference type="OrthoDB" id="9809586at2"/>
<dbReference type="PANTHER" id="PTHR12126">
    <property type="entry name" value="NADH-UBIQUINONE OXIDOREDUCTASE 39 KDA SUBUNIT-RELATED"/>
    <property type="match status" value="1"/>
</dbReference>
<sequence length="289" mass="31887">MKVLVTGSTGFTGSYVVPKLLEKSTEVRCLVRSTSDTSILPQGQVELVYGDLSDLHSLKLALQGVDAIINVASIGFGHAPGIVQAALEAGVQRGVFVSTTAIFTSLKASSKKVRLAAEEVIQKSDLQYTIIRPTMIYGSSRDRNMCRLINYIRRFPCLPIVGNGKNLQQPVYVDNVAQAIVDSLLTESTLRKSYNISGAASLTFNQVIDTISNLLNKRIYKVYLPSSPVIGMLQFFERMSVSIPVKSEQIQRLNEDKAFDYTDAQRDFGYAPYSFKEGVTLQLRQMGLL</sequence>
<accession>A0A2H3KP65</accession>
<keyword evidence="3" id="KW-1185">Reference proteome</keyword>
<dbReference type="EMBL" id="LYXE01000062">
    <property type="protein sequence ID" value="PDV99968.1"/>
    <property type="molecule type" value="Genomic_DNA"/>
</dbReference>
<evidence type="ECO:0000259" key="1">
    <source>
        <dbReference type="Pfam" id="PF13460"/>
    </source>
</evidence>
<dbReference type="Pfam" id="PF13460">
    <property type="entry name" value="NAD_binding_10"/>
    <property type="match status" value="1"/>
</dbReference>
<dbReference type="GO" id="GO:0044877">
    <property type="term" value="F:protein-containing complex binding"/>
    <property type="evidence" value="ECO:0007669"/>
    <property type="project" value="TreeGrafter"/>
</dbReference>
<dbReference type="PANTHER" id="PTHR12126:SF11">
    <property type="entry name" value="NADH DEHYDROGENASE [UBIQUINONE] 1 ALPHA SUBCOMPLEX SUBUNIT 9, MITOCHONDRIAL"/>
    <property type="match status" value="1"/>
</dbReference>
<comment type="caution">
    <text evidence="2">The sequence shown here is derived from an EMBL/GenBank/DDBJ whole genome shotgun (WGS) entry which is preliminary data.</text>
</comment>
<dbReference type="SUPFAM" id="SSF51735">
    <property type="entry name" value="NAD(P)-binding Rossmann-fold domains"/>
    <property type="match status" value="1"/>
</dbReference>